<evidence type="ECO:0000256" key="7">
    <source>
        <dbReference type="SAM" id="SignalP"/>
    </source>
</evidence>
<evidence type="ECO:0000259" key="9">
    <source>
        <dbReference type="SMART" id="SM00848"/>
    </source>
</evidence>
<evidence type="ECO:0000256" key="6">
    <source>
        <dbReference type="ARBA" id="ARBA00023157"/>
    </source>
</evidence>
<evidence type="ECO:0000256" key="5">
    <source>
        <dbReference type="ARBA" id="ARBA00022807"/>
    </source>
</evidence>
<dbReference type="InterPro" id="IPR038765">
    <property type="entry name" value="Papain-like_cys_pep_sf"/>
</dbReference>
<evidence type="ECO:0000256" key="4">
    <source>
        <dbReference type="ARBA" id="ARBA00022801"/>
    </source>
</evidence>
<dbReference type="InterPro" id="IPR000169">
    <property type="entry name" value="Pept_cys_AS"/>
</dbReference>
<dbReference type="InterPro" id="IPR039417">
    <property type="entry name" value="Peptidase_C1A_papain-like"/>
</dbReference>
<dbReference type="PANTHER" id="PTHR12411">
    <property type="entry name" value="CYSTEINE PROTEASE FAMILY C1-RELATED"/>
    <property type="match status" value="1"/>
</dbReference>
<organism evidence="10">
    <name type="scientific">Hordeum vulgare subsp. vulgare</name>
    <name type="common">Domesticated barley</name>
    <dbReference type="NCBI Taxonomy" id="112509"/>
    <lineage>
        <taxon>Eukaryota</taxon>
        <taxon>Viridiplantae</taxon>
        <taxon>Streptophyta</taxon>
        <taxon>Embryophyta</taxon>
        <taxon>Tracheophyta</taxon>
        <taxon>Spermatophyta</taxon>
        <taxon>Magnoliopsida</taxon>
        <taxon>Liliopsida</taxon>
        <taxon>Poales</taxon>
        <taxon>Poaceae</taxon>
        <taxon>BOP clade</taxon>
        <taxon>Pooideae</taxon>
        <taxon>Triticodae</taxon>
        <taxon>Triticeae</taxon>
        <taxon>Hordeinae</taxon>
        <taxon>Hordeum</taxon>
    </lineage>
</organism>
<dbReference type="MEROPS" id="C01.131"/>
<dbReference type="PRINTS" id="PR00705">
    <property type="entry name" value="PAPAIN"/>
</dbReference>
<feature type="signal peptide" evidence="7">
    <location>
        <begin position="1"/>
        <end position="29"/>
    </location>
</feature>
<dbReference type="EMBL" id="AK354649">
    <property type="protein sequence ID" value="BAJ85868.1"/>
    <property type="molecule type" value="mRNA"/>
</dbReference>
<dbReference type="Pfam" id="PF00112">
    <property type="entry name" value="Peptidase_C1"/>
    <property type="match status" value="1"/>
</dbReference>
<comment type="similarity">
    <text evidence="1">Belongs to the peptidase C1 family.</text>
</comment>
<reference evidence="10" key="1">
    <citation type="journal article" date="2011" name="Plant Physiol.">
        <title>Comprehensive sequence analysis of 24,783 barley full-length cDNAs derived from 12 clone libraries.</title>
        <authorList>
            <person name="Matsumoto T."/>
            <person name="Tanaka T."/>
            <person name="Sakai H."/>
            <person name="Amano N."/>
            <person name="Kanamori H."/>
            <person name="Kurita K."/>
            <person name="Kikuta A."/>
            <person name="Kamiya K."/>
            <person name="Yamamoto M."/>
            <person name="Ikawa H."/>
            <person name="Fujii N."/>
            <person name="Hori K."/>
            <person name="Itoh T."/>
            <person name="Sato K."/>
        </authorList>
    </citation>
    <scope>NUCLEOTIDE SEQUENCE</scope>
    <source>
        <tissue evidence="10">Shoot</tissue>
    </source>
</reference>
<dbReference type="Gene3D" id="3.90.70.10">
    <property type="entry name" value="Cysteine proteinases"/>
    <property type="match status" value="1"/>
</dbReference>
<dbReference type="PROSITE" id="PS00640">
    <property type="entry name" value="THIOL_PROTEASE_ASN"/>
    <property type="match status" value="1"/>
</dbReference>
<feature type="domain" description="Cathepsin propeptide inhibitor" evidence="9">
    <location>
        <begin position="45"/>
        <end position="103"/>
    </location>
</feature>
<protein>
    <submittedName>
        <fullName evidence="10">Predicted protein</fullName>
    </submittedName>
</protein>
<dbReference type="FunFam" id="3.90.70.10:FF:000067">
    <property type="entry name" value="Senescence-specific cysteine protease"/>
    <property type="match status" value="1"/>
</dbReference>
<proteinExistence type="evidence at transcript level"/>
<sequence length="368" mass="39743">MGMAPLFRSLPLLVLLVALSSTTLPSSRSTSVDGDHHDLLMLGRFHRWMSSHRRTYPSAAEKLRRFEAYRRNVDLIDASNRDAERLGYELGENEFTDLTNEEFMTRYVGGAGAGGGLITTLAGDVVEGVVSSKNTVEGDGNLTMTTSDPPRQFDWREHGAVTPAKQQGACGCCWAFAAAATVESLNKINGGELVDLSVQELVDCSTGVFSSPCGYGWPKSALQWIKSKGGLLTEAEYPYVAKRGRCEVHDAARRIGKITGVQDVQPGSNEDALALAVLRTPVTVQIDGSGSVLQNYKSGVYKGPCTTSQNHVVTVVGYGVTGAGEEYWIAKNSWGQTWGQNGFFFMRRGADGPRGLCGMAMYGAYPVM</sequence>
<dbReference type="SMART" id="SM00848">
    <property type="entry name" value="Inhibitor_I29"/>
    <property type="match status" value="1"/>
</dbReference>
<feature type="chain" id="PRO_5018567182" evidence="7">
    <location>
        <begin position="30"/>
        <end position="368"/>
    </location>
</feature>
<evidence type="ECO:0000259" key="8">
    <source>
        <dbReference type="SMART" id="SM00645"/>
    </source>
</evidence>
<keyword evidence="3 7" id="KW-0732">Signal</keyword>
<dbReference type="InterPro" id="IPR013128">
    <property type="entry name" value="Peptidase_C1A"/>
</dbReference>
<evidence type="ECO:0000313" key="10">
    <source>
        <dbReference type="EMBL" id="BAJ85868.1"/>
    </source>
</evidence>
<dbReference type="PROSITE" id="PS00139">
    <property type="entry name" value="THIOL_PROTEASE_CYS"/>
    <property type="match status" value="1"/>
</dbReference>
<name>F2CSP7_HORVV</name>
<keyword evidence="6" id="KW-1015">Disulfide bond</keyword>
<dbReference type="InterPro" id="IPR013201">
    <property type="entry name" value="Prot_inhib_I29"/>
</dbReference>
<evidence type="ECO:0000256" key="3">
    <source>
        <dbReference type="ARBA" id="ARBA00022729"/>
    </source>
</evidence>
<dbReference type="GO" id="GO:0008234">
    <property type="term" value="F:cysteine-type peptidase activity"/>
    <property type="evidence" value="ECO:0007669"/>
    <property type="project" value="UniProtKB-KW"/>
</dbReference>
<dbReference type="SMART" id="SM00645">
    <property type="entry name" value="Pept_C1"/>
    <property type="match status" value="1"/>
</dbReference>
<dbReference type="InterPro" id="IPR000668">
    <property type="entry name" value="Peptidase_C1A_C"/>
</dbReference>
<evidence type="ECO:0000256" key="2">
    <source>
        <dbReference type="ARBA" id="ARBA00022670"/>
    </source>
</evidence>
<dbReference type="CDD" id="cd02248">
    <property type="entry name" value="Peptidase_C1A"/>
    <property type="match status" value="1"/>
</dbReference>
<evidence type="ECO:0000256" key="1">
    <source>
        <dbReference type="ARBA" id="ARBA00008455"/>
    </source>
</evidence>
<keyword evidence="5" id="KW-0788">Thiol protease</keyword>
<keyword evidence="4" id="KW-0378">Hydrolase</keyword>
<keyword evidence="2" id="KW-0645">Protease</keyword>
<dbReference type="Pfam" id="PF08246">
    <property type="entry name" value="Inhibitor_I29"/>
    <property type="match status" value="1"/>
</dbReference>
<dbReference type="GO" id="GO:0006508">
    <property type="term" value="P:proteolysis"/>
    <property type="evidence" value="ECO:0007669"/>
    <property type="project" value="UniProtKB-KW"/>
</dbReference>
<accession>F2CSP7</accession>
<feature type="domain" description="Peptidase C1A papain C-terminal" evidence="8">
    <location>
        <begin position="149"/>
        <end position="367"/>
    </location>
</feature>
<dbReference type="SUPFAM" id="SSF54001">
    <property type="entry name" value="Cysteine proteinases"/>
    <property type="match status" value="1"/>
</dbReference>
<dbReference type="InterPro" id="IPR025661">
    <property type="entry name" value="Pept_asp_AS"/>
</dbReference>
<dbReference type="AlphaFoldDB" id="F2CSP7"/>